<dbReference type="InterPro" id="IPR000086">
    <property type="entry name" value="NUDIX_hydrolase_dom"/>
</dbReference>
<dbReference type="RefSeq" id="WP_013253244.1">
    <property type="nucleotide sequence ID" value="NC_014364.1"/>
</dbReference>
<dbReference type="STRING" id="573413.Spirs_0637"/>
<keyword evidence="11" id="KW-1185">Reference proteome</keyword>
<dbReference type="PANTHER" id="PTHR11839:SF18">
    <property type="entry name" value="NUDIX HYDROLASE DOMAIN-CONTAINING PROTEIN"/>
    <property type="match status" value="1"/>
</dbReference>
<evidence type="ECO:0000256" key="7">
    <source>
        <dbReference type="ARBA" id="ARBA00032272"/>
    </source>
</evidence>
<dbReference type="Proteomes" id="UP000002318">
    <property type="component" value="Chromosome"/>
</dbReference>
<evidence type="ECO:0000256" key="3">
    <source>
        <dbReference type="ARBA" id="ARBA00007275"/>
    </source>
</evidence>
<dbReference type="PROSITE" id="PS51462">
    <property type="entry name" value="NUDIX"/>
    <property type="match status" value="1"/>
</dbReference>
<feature type="domain" description="Nudix hydrolase" evidence="9">
    <location>
        <begin position="48"/>
        <end position="190"/>
    </location>
</feature>
<protein>
    <recommendedName>
        <fullName evidence="4">GDP-mannose pyrophosphatase</fullName>
    </recommendedName>
    <alternativeName>
        <fullName evidence="6">GDP-mannose hydrolase</fullName>
    </alternativeName>
    <alternativeName>
        <fullName evidence="7">GDPMK</fullName>
    </alternativeName>
</protein>
<dbReference type="AlphaFoldDB" id="E1RBQ0"/>
<dbReference type="GO" id="GO:0006753">
    <property type="term" value="P:nucleoside phosphate metabolic process"/>
    <property type="evidence" value="ECO:0007669"/>
    <property type="project" value="TreeGrafter"/>
</dbReference>
<evidence type="ECO:0000256" key="5">
    <source>
        <dbReference type="ARBA" id="ARBA00022801"/>
    </source>
</evidence>
<dbReference type="InterPro" id="IPR020476">
    <property type="entry name" value="Nudix_hydrolase"/>
</dbReference>
<dbReference type="eggNOG" id="COG0494">
    <property type="taxonomic scope" value="Bacteria"/>
</dbReference>
<comment type="similarity">
    <text evidence="3">Belongs to the Nudix hydrolase family. NudK subfamily.</text>
</comment>
<evidence type="ECO:0000256" key="8">
    <source>
        <dbReference type="RuleBase" id="RU003476"/>
    </source>
</evidence>
<dbReference type="SUPFAM" id="SSF55811">
    <property type="entry name" value="Nudix"/>
    <property type="match status" value="1"/>
</dbReference>
<organism evidence="10 11">
    <name type="scientific">Sediminispirochaeta smaragdinae (strain DSM 11293 / JCM 15392 / SEBR 4228)</name>
    <name type="common">Spirochaeta smaragdinae</name>
    <dbReference type="NCBI Taxonomy" id="573413"/>
    <lineage>
        <taxon>Bacteria</taxon>
        <taxon>Pseudomonadati</taxon>
        <taxon>Spirochaetota</taxon>
        <taxon>Spirochaetia</taxon>
        <taxon>Spirochaetales</taxon>
        <taxon>Spirochaetaceae</taxon>
        <taxon>Sediminispirochaeta</taxon>
    </lineage>
</organism>
<dbReference type="GO" id="GO:0016462">
    <property type="term" value="F:pyrophosphatase activity"/>
    <property type="evidence" value="ECO:0007669"/>
    <property type="project" value="UniProtKB-ARBA"/>
</dbReference>
<accession>E1RBQ0</accession>
<evidence type="ECO:0000259" key="9">
    <source>
        <dbReference type="PROSITE" id="PS51462"/>
    </source>
</evidence>
<evidence type="ECO:0000256" key="4">
    <source>
        <dbReference type="ARBA" id="ARBA00016377"/>
    </source>
</evidence>
<dbReference type="OrthoDB" id="9806150at2"/>
<gene>
    <name evidence="10" type="ordered locus">Spirs_0637</name>
</gene>
<dbReference type="CDD" id="cd03424">
    <property type="entry name" value="NUDIX_ADPRase_Nudt5_UGPPase_Nudt14"/>
    <property type="match status" value="1"/>
</dbReference>
<sequence length="195" mass="22090">MNTKTRSGDELLWSETKRELIAPCRIFDVNRVERQAPDGRVGRFFFLDAPDWVTVIPFTGSLEDLTALRGDFLMVEQFRHGINAVTIEFPAGTVEKGEEPKAAALRELSEETGIKPERLEPLGSVCPNPAFMNNRVSFFLALGLNRVGDQDLDEHEEITLHYQKASDVVRCMGSGRYNNGIMMIALAYLRQWLDR</sequence>
<keyword evidence="5 8" id="KW-0378">Hydrolase</keyword>
<dbReference type="PANTHER" id="PTHR11839">
    <property type="entry name" value="UDP/ADP-SUGAR PYROPHOSPHATASE"/>
    <property type="match status" value="1"/>
</dbReference>
<dbReference type="HOGENOM" id="CLU_062658_8_2_12"/>
<name>E1RBQ0_SEDSS</name>
<evidence type="ECO:0000313" key="11">
    <source>
        <dbReference type="Proteomes" id="UP000002318"/>
    </source>
</evidence>
<comment type="catalytic activity">
    <reaction evidence="1">
        <text>GDP-alpha-D-mannose + H2O = alpha-D-mannose 1-phosphate + GMP + 2 H(+)</text>
        <dbReference type="Rhea" id="RHEA:27978"/>
        <dbReference type="ChEBI" id="CHEBI:15377"/>
        <dbReference type="ChEBI" id="CHEBI:15378"/>
        <dbReference type="ChEBI" id="CHEBI:57527"/>
        <dbReference type="ChEBI" id="CHEBI:58115"/>
        <dbReference type="ChEBI" id="CHEBI:58409"/>
    </reaction>
</comment>
<dbReference type="InterPro" id="IPR015797">
    <property type="entry name" value="NUDIX_hydrolase-like_dom_sf"/>
</dbReference>
<evidence type="ECO:0000313" key="10">
    <source>
        <dbReference type="EMBL" id="ADK79780.1"/>
    </source>
</evidence>
<comment type="cofactor">
    <cofactor evidence="2">
        <name>Mg(2+)</name>
        <dbReference type="ChEBI" id="CHEBI:18420"/>
    </cofactor>
</comment>
<evidence type="ECO:0000256" key="6">
    <source>
        <dbReference type="ARBA" id="ARBA00032162"/>
    </source>
</evidence>
<reference evidence="10 11" key="1">
    <citation type="journal article" date="2010" name="Stand. Genomic Sci.">
        <title>Complete genome sequence of Spirochaeta smaragdinae type strain (SEBR 4228).</title>
        <authorList>
            <person name="Mavromatis K."/>
            <person name="Yasawong M."/>
            <person name="Chertkov O."/>
            <person name="Lapidus A."/>
            <person name="Lucas S."/>
            <person name="Nolan M."/>
            <person name="Del Rio T.G."/>
            <person name="Tice H."/>
            <person name="Cheng J.F."/>
            <person name="Pitluck S."/>
            <person name="Liolios K."/>
            <person name="Ivanova N."/>
            <person name="Tapia R."/>
            <person name="Han C."/>
            <person name="Bruce D."/>
            <person name="Goodwin L."/>
            <person name="Pati A."/>
            <person name="Chen A."/>
            <person name="Palaniappan K."/>
            <person name="Land M."/>
            <person name="Hauser L."/>
            <person name="Chang Y.J."/>
            <person name="Jeffries C.D."/>
            <person name="Detter J.C."/>
            <person name="Rohde M."/>
            <person name="Brambilla E."/>
            <person name="Spring S."/>
            <person name="Goker M."/>
            <person name="Sikorski J."/>
            <person name="Woyke T."/>
            <person name="Bristow J."/>
            <person name="Eisen J.A."/>
            <person name="Markowitz V."/>
            <person name="Hugenholtz P."/>
            <person name="Klenk H.P."/>
            <person name="Kyrpides N.C."/>
        </authorList>
    </citation>
    <scope>NUCLEOTIDE SEQUENCE [LARGE SCALE GENOMIC DNA]</scope>
    <source>
        <strain evidence="11">DSM 11293 / JCM 15392 / SEBR 4228</strain>
    </source>
</reference>
<dbReference type="Gene3D" id="3.90.79.10">
    <property type="entry name" value="Nucleoside Triphosphate Pyrophosphohydrolase"/>
    <property type="match status" value="1"/>
</dbReference>
<dbReference type="InterPro" id="IPR020084">
    <property type="entry name" value="NUDIX_hydrolase_CS"/>
</dbReference>
<dbReference type="Pfam" id="PF00293">
    <property type="entry name" value="NUDIX"/>
    <property type="match status" value="1"/>
</dbReference>
<dbReference type="PRINTS" id="PR00502">
    <property type="entry name" value="NUDIXFAMILY"/>
</dbReference>
<evidence type="ECO:0000256" key="2">
    <source>
        <dbReference type="ARBA" id="ARBA00001946"/>
    </source>
</evidence>
<dbReference type="EMBL" id="CP002116">
    <property type="protein sequence ID" value="ADK79780.1"/>
    <property type="molecule type" value="Genomic_DNA"/>
</dbReference>
<dbReference type="GO" id="GO:0019693">
    <property type="term" value="P:ribose phosphate metabolic process"/>
    <property type="evidence" value="ECO:0007669"/>
    <property type="project" value="TreeGrafter"/>
</dbReference>
<proteinExistence type="inferred from homology"/>
<evidence type="ECO:0000256" key="1">
    <source>
        <dbReference type="ARBA" id="ARBA00000847"/>
    </source>
</evidence>
<dbReference type="PROSITE" id="PS00893">
    <property type="entry name" value="NUDIX_BOX"/>
    <property type="match status" value="1"/>
</dbReference>
<dbReference type="KEGG" id="ssm:Spirs_0637"/>